<gene>
    <name evidence="2" type="ORF">KL86DES1_20879</name>
</gene>
<dbReference type="GO" id="GO:0016462">
    <property type="term" value="F:pyrophosphatase activity"/>
    <property type="evidence" value="ECO:0007669"/>
    <property type="project" value="TreeGrafter"/>
</dbReference>
<dbReference type="PANTHER" id="PTHR30005:SF0">
    <property type="entry name" value="RETROGRADE REGULATION PROTEIN 2"/>
    <property type="match status" value="1"/>
</dbReference>
<organism evidence="2">
    <name type="scientific">uncultured Desulfovibrio sp</name>
    <dbReference type="NCBI Taxonomy" id="167968"/>
    <lineage>
        <taxon>Bacteria</taxon>
        <taxon>Pseudomonadati</taxon>
        <taxon>Thermodesulfobacteriota</taxon>
        <taxon>Desulfovibrionia</taxon>
        <taxon>Desulfovibrionales</taxon>
        <taxon>Desulfovibrionaceae</taxon>
        <taxon>Desulfovibrio</taxon>
        <taxon>environmental samples</taxon>
    </lineage>
</organism>
<dbReference type="EMBL" id="FMJC01000002">
    <property type="protein sequence ID" value="SCM72854.1"/>
    <property type="molecule type" value="Genomic_DNA"/>
</dbReference>
<sequence>MKLHTVAAMDVGSNAIRCLISDVSELGPDKPVKKSAYLRIPVRLGADVFTSGRISDARQHMFLEAMTAFVHLMRAYGVDHYRICATSAMRDAANGPALISSVSRATGLEISIISGVEEAEILFEANTFSAWTEPDETALYVDVGGGSTEIIAVKNNTLLEAQSFQVGTLRMLAQVVAPEEWLRLDAHLARMAETYKPRQIIASGGNINKAAKLLDKKEGKPASRAELQALYEDLRNLPYADRMARYRLNQYRADVIVPALEIFLTVAARSGAGRFIIPKVGLVDGMVRHMCFYGGAEQARQPPAPSFRDIP</sequence>
<protein>
    <recommendedName>
        <fullName evidence="1">Ppx/GppA phosphatase N-terminal domain-containing protein</fullName>
    </recommendedName>
</protein>
<accession>A0A212L5K1</accession>
<dbReference type="InterPro" id="IPR003695">
    <property type="entry name" value="Ppx_GppA_N"/>
</dbReference>
<dbReference type="SUPFAM" id="SSF53067">
    <property type="entry name" value="Actin-like ATPase domain"/>
    <property type="match status" value="2"/>
</dbReference>
<dbReference type="Gene3D" id="3.30.420.150">
    <property type="entry name" value="Exopolyphosphatase. Domain 2"/>
    <property type="match status" value="1"/>
</dbReference>
<dbReference type="InterPro" id="IPR050273">
    <property type="entry name" value="GppA/Ppx_hydrolase"/>
</dbReference>
<dbReference type="RefSeq" id="WP_179980406.1">
    <property type="nucleotide sequence ID" value="NZ_LT608333.1"/>
</dbReference>
<dbReference type="PANTHER" id="PTHR30005">
    <property type="entry name" value="EXOPOLYPHOSPHATASE"/>
    <property type="match status" value="1"/>
</dbReference>
<dbReference type="CDD" id="cd24006">
    <property type="entry name" value="ASKHA_NBD_PPX_GppA"/>
    <property type="match status" value="1"/>
</dbReference>
<reference evidence="2" key="1">
    <citation type="submission" date="2016-08" db="EMBL/GenBank/DDBJ databases">
        <authorList>
            <person name="Seilhamer J.J."/>
        </authorList>
    </citation>
    <scope>NUCLEOTIDE SEQUENCE</scope>
    <source>
        <strain evidence="2">86-1</strain>
    </source>
</reference>
<dbReference type="AlphaFoldDB" id="A0A212L5K1"/>
<dbReference type="Gene3D" id="3.30.420.40">
    <property type="match status" value="1"/>
</dbReference>
<evidence type="ECO:0000313" key="2">
    <source>
        <dbReference type="EMBL" id="SCM72854.1"/>
    </source>
</evidence>
<proteinExistence type="predicted"/>
<feature type="domain" description="Ppx/GppA phosphatase N-terminal" evidence="1">
    <location>
        <begin position="42"/>
        <end position="287"/>
    </location>
</feature>
<dbReference type="InterPro" id="IPR043129">
    <property type="entry name" value="ATPase_NBD"/>
</dbReference>
<evidence type="ECO:0000259" key="1">
    <source>
        <dbReference type="Pfam" id="PF02541"/>
    </source>
</evidence>
<name>A0A212L5K1_9BACT</name>
<dbReference type="Pfam" id="PF02541">
    <property type="entry name" value="Ppx-GppA"/>
    <property type="match status" value="1"/>
</dbReference>